<evidence type="ECO:0000256" key="1">
    <source>
        <dbReference type="SAM" id="MobiDB-lite"/>
    </source>
</evidence>
<organism evidence="2 3">
    <name type="scientific">Rhizopus delemar</name>
    <dbReference type="NCBI Taxonomy" id="936053"/>
    <lineage>
        <taxon>Eukaryota</taxon>
        <taxon>Fungi</taxon>
        <taxon>Fungi incertae sedis</taxon>
        <taxon>Mucoromycota</taxon>
        <taxon>Mucoromycotina</taxon>
        <taxon>Mucoromycetes</taxon>
        <taxon>Mucorales</taxon>
        <taxon>Mucorineae</taxon>
        <taxon>Rhizopodaceae</taxon>
        <taxon>Rhizopus</taxon>
    </lineage>
</organism>
<feature type="compositionally biased region" description="Basic and acidic residues" evidence="1">
    <location>
        <begin position="168"/>
        <end position="188"/>
    </location>
</feature>
<name>A0A9P6Y947_9FUNG</name>
<accession>A0A9P6Y947</accession>
<dbReference type="Proteomes" id="UP000740926">
    <property type="component" value="Unassembled WGS sequence"/>
</dbReference>
<keyword evidence="3" id="KW-1185">Reference proteome</keyword>
<evidence type="ECO:0000313" key="3">
    <source>
        <dbReference type="Proteomes" id="UP000740926"/>
    </source>
</evidence>
<gene>
    <name evidence="2" type="ORF">G6F50_014151</name>
</gene>
<feature type="compositionally biased region" description="Low complexity" evidence="1">
    <location>
        <begin position="246"/>
        <end position="257"/>
    </location>
</feature>
<protein>
    <submittedName>
        <fullName evidence="2">Uncharacterized protein</fullName>
    </submittedName>
</protein>
<feature type="region of interest" description="Disordered" evidence="1">
    <location>
        <begin position="73"/>
        <end position="257"/>
    </location>
</feature>
<feature type="compositionally biased region" description="Basic and acidic residues" evidence="1">
    <location>
        <begin position="90"/>
        <end position="102"/>
    </location>
</feature>
<comment type="caution">
    <text evidence="2">The sequence shown here is derived from an EMBL/GenBank/DDBJ whole genome shotgun (WGS) entry which is preliminary data.</text>
</comment>
<reference evidence="2 3" key="1">
    <citation type="journal article" date="2020" name="Microb. Genom.">
        <title>Genetic diversity of clinical and environmental Mucorales isolates obtained from an investigation of mucormycosis cases among solid organ transplant recipients.</title>
        <authorList>
            <person name="Nguyen M.H."/>
            <person name="Kaul D."/>
            <person name="Muto C."/>
            <person name="Cheng S.J."/>
            <person name="Richter R.A."/>
            <person name="Bruno V.M."/>
            <person name="Liu G."/>
            <person name="Beyhan S."/>
            <person name="Sundermann A.J."/>
            <person name="Mounaud S."/>
            <person name="Pasculle A.W."/>
            <person name="Nierman W.C."/>
            <person name="Driscoll E."/>
            <person name="Cumbie R."/>
            <person name="Clancy C.J."/>
            <person name="Dupont C.L."/>
        </authorList>
    </citation>
    <scope>NUCLEOTIDE SEQUENCE [LARGE SCALE GENOMIC DNA]</scope>
    <source>
        <strain evidence="2 3">GL24</strain>
    </source>
</reference>
<feature type="compositionally biased region" description="Basic and acidic residues" evidence="1">
    <location>
        <begin position="200"/>
        <end position="211"/>
    </location>
</feature>
<dbReference type="EMBL" id="JAANIU010006405">
    <property type="protein sequence ID" value="KAG1542049.1"/>
    <property type="molecule type" value="Genomic_DNA"/>
</dbReference>
<dbReference type="AlphaFoldDB" id="A0A9P6Y947"/>
<evidence type="ECO:0000313" key="2">
    <source>
        <dbReference type="EMBL" id="KAG1542049.1"/>
    </source>
</evidence>
<feature type="compositionally biased region" description="Low complexity" evidence="1">
    <location>
        <begin position="116"/>
        <end position="131"/>
    </location>
</feature>
<feature type="compositionally biased region" description="Basic residues" evidence="1">
    <location>
        <begin position="77"/>
        <end position="88"/>
    </location>
</feature>
<proteinExistence type="predicted"/>
<sequence>MVDGIKAGAENDFLAPGDARILAKTPMLGGGEAATVTTCAARWCCNPDDDLAAHTWAYRRLRRQAGAAVAFRCSAGGKRRHRPARPQRLRQVDLHQAHHPRAEPPGTGRRLGRRQGAGPEPLSGGPAALAAGHRHRRPQQQPGRHARADRGTGGAVRLLRQLRGTRLPRSDRRDAYTRRRDAGDDRRVVAARTRLCRAVGRRDPPRADRPRAGQPAAGAAAGRAVHRPGPGRPRAAGGNHAGAGAAGHHPGAGDPPH</sequence>
<feature type="compositionally biased region" description="Low complexity" evidence="1">
    <location>
        <begin position="212"/>
        <end position="223"/>
    </location>
</feature>